<comment type="caution">
    <text evidence="1">The sequence shown here is derived from an EMBL/GenBank/DDBJ whole genome shotgun (WGS) entry which is preliminary data.</text>
</comment>
<dbReference type="Gene3D" id="3.80.10.10">
    <property type="entry name" value="Ribonuclease Inhibitor"/>
    <property type="match status" value="1"/>
</dbReference>
<dbReference type="EMBL" id="JARKIF010000017">
    <property type="protein sequence ID" value="KAJ7620361.1"/>
    <property type="molecule type" value="Genomic_DNA"/>
</dbReference>
<proteinExistence type="predicted"/>
<organism evidence="1 2">
    <name type="scientific">Roridomyces roridus</name>
    <dbReference type="NCBI Taxonomy" id="1738132"/>
    <lineage>
        <taxon>Eukaryota</taxon>
        <taxon>Fungi</taxon>
        <taxon>Dikarya</taxon>
        <taxon>Basidiomycota</taxon>
        <taxon>Agaricomycotina</taxon>
        <taxon>Agaricomycetes</taxon>
        <taxon>Agaricomycetidae</taxon>
        <taxon>Agaricales</taxon>
        <taxon>Marasmiineae</taxon>
        <taxon>Mycenaceae</taxon>
        <taxon>Roridomyces</taxon>
    </lineage>
</organism>
<dbReference type="SUPFAM" id="SSF52047">
    <property type="entry name" value="RNI-like"/>
    <property type="match status" value="1"/>
</dbReference>
<protein>
    <submittedName>
        <fullName evidence="1">Uncharacterized protein</fullName>
    </submittedName>
</protein>
<reference evidence="1" key="1">
    <citation type="submission" date="2023-03" db="EMBL/GenBank/DDBJ databases">
        <title>Massive genome expansion in bonnet fungi (Mycena s.s.) driven by repeated elements and novel gene families across ecological guilds.</title>
        <authorList>
            <consortium name="Lawrence Berkeley National Laboratory"/>
            <person name="Harder C.B."/>
            <person name="Miyauchi S."/>
            <person name="Viragh M."/>
            <person name="Kuo A."/>
            <person name="Thoen E."/>
            <person name="Andreopoulos B."/>
            <person name="Lu D."/>
            <person name="Skrede I."/>
            <person name="Drula E."/>
            <person name="Henrissat B."/>
            <person name="Morin E."/>
            <person name="Kohler A."/>
            <person name="Barry K."/>
            <person name="LaButti K."/>
            <person name="Morin E."/>
            <person name="Salamov A."/>
            <person name="Lipzen A."/>
            <person name="Mereny Z."/>
            <person name="Hegedus B."/>
            <person name="Baldrian P."/>
            <person name="Stursova M."/>
            <person name="Weitz H."/>
            <person name="Taylor A."/>
            <person name="Grigoriev I.V."/>
            <person name="Nagy L.G."/>
            <person name="Martin F."/>
            <person name="Kauserud H."/>
        </authorList>
    </citation>
    <scope>NUCLEOTIDE SEQUENCE</scope>
    <source>
        <strain evidence="1">9284</strain>
    </source>
</reference>
<dbReference type="AlphaFoldDB" id="A0AAD7FHF5"/>
<evidence type="ECO:0000313" key="1">
    <source>
        <dbReference type="EMBL" id="KAJ7620361.1"/>
    </source>
</evidence>
<sequence>MALPLSDDRPVFPPEIERHIFELSALARPVLVPKLIFVAWRIKQWIEPILYRTIVLGRARSTMDGYPAFTSEALLSAIQTKAPGFIATAVQNLSIYDSAAGYEEILSACTGVTNLRVLSLDTAFSAHIPSTLTQLYVYDFPHESSAFLFSQLTHLDVMGLNFLDIDLDAFHSSVALLPHLTHVSFSDRDYTPIFLRLLRGCPKIEVFFYCDQDDEPLLDQETLAEDPRFVVLRLRAGTMWNWDYDWLMGVHCGRDYWYRVERFIQKRRSGEVDRFNPGLNRTSKRYVSPGMA</sequence>
<gene>
    <name evidence="1" type="ORF">FB45DRAFT_1094488</name>
</gene>
<evidence type="ECO:0000313" key="2">
    <source>
        <dbReference type="Proteomes" id="UP001221142"/>
    </source>
</evidence>
<keyword evidence="2" id="KW-1185">Reference proteome</keyword>
<dbReference type="Proteomes" id="UP001221142">
    <property type="component" value="Unassembled WGS sequence"/>
</dbReference>
<dbReference type="InterPro" id="IPR032675">
    <property type="entry name" value="LRR_dom_sf"/>
</dbReference>
<accession>A0AAD7FHF5</accession>
<name>A0AAD7FHF5_9AGAR</name>